<dbReference type="AlphaFoldDB" id="A0A0E9QRE3"/>
<proteinExistence type="predicted"/>
<evidence type="ECO:0000313" key="1">
    <source>
        <dbReference type="EMBL" id="JAH18997.1"/>
    </source>
</evidence>
<reference evidence="1" key="1">
    <citation type="submission" date="2014-11" db="EMBL/GenBank/DDBJ databases">
        <authorList>
            <person name="Amaro Gonzalez C."/>
        </authorList>
    </citation>
    <scope>NUCLEOTIDE SEQUENCE</scope>
</reference>
<organism evidence="1">
    <name type="scientific">Anguilla anguilla</name>
    <name type="common">European freshwater eel</name>
    <name type="synonym">Muraena anguilla</name>
    <dbReference type="NCBI Taxonomy" id="7936"/>
    <lineage>
        <taxon>Eukaryota</taxon>
        <taxon>Metazoa</taxon>
        <taxon>Chordata</taxon>
        <taxon>Craniata</taxon>
        <taxon>Vertebrata</taxon>
        <taxon>Euteleostomi</taxon>
        <taxon>Actinopterygii</taxon>
        <taxon>Neopterygii</taxon>
        <taxon>Teleostei</taxon>
        <taxon>Anguilliformes</taxon>
        <taxon>Anguillidae</taxon>
        <taxon>Anguilla</taxon>
    </lineage>
</organism>
<reference evidence="1" key="2">
    <citation type="journal article" date="2015" name="Fish Shellfish Immunol.">
        <title>Early steps in the European eel (Anguilla anguilla)-Vibrio vulnificus interaction in the gills: Role of the RtxA13 toxin.</title>
        <authorList>
            <person name="Callol A."/>
            <person name="Pajuelo D."/>
            <person name="Ebbesson L."/>
            <person name="Teles M."/>
            <person name="MacKenzie S."/>
            <person name="Amaro C."/>
        </authorList>
    </citation>
    <scope>NUCLEOTIDE SEQUENCE</scope>
</reference>
<accession>A0A0E9QRE3</accession>
<sequence>MEEWGKMLMSCLVRYGIFMHIFSRAKALEVPIKSLLSEAGCAELIHCTLKFSNKFYFY</sequence>
<dbReference type="EMBL" id="GBXM01089580">
    <property type="protein sequence ID" value="JAH18997.1"/>
    <property type="molecule type" value="Transcribed_RNA"/>
</dbReference>
<name>A0A0E9QRE3_ANGAN</name>
<protein>
    <submittedName>
        <fullName evidence="1">Uncharacterized protein</fullName>
    </submittedName>
</protein>